<dbReference type="CDD" id="cd00093">
    <property type="entry name" value="HTH_XRE"/>
    <property type="match status" value="1"/>
</dbReference>
<dbReference type="SMART" id="SM00530">
    <property type="entry name" value="HTH_XRE"/>
    <property type="match status" value="1"/>
</dbReference>
<organism evidence="2 3">
    <name type="scientific">Microbacterium soli</name>
    <dbReference type="NCBI Taxonomy" id="446075"/>
    <lineage>
        <taxon>Bacteria</taxon>
        <taxon>Bacillati</taxon>
        <taxon>Actinomycetota</taxon>
        <taxon>Actinomycetes</taxon>
        <taxon>Micrococcales</taxon>
        <taxon>Microbacteriaceae</taxon>
        <taxon>Microbacterium</taxon>
    </lineage>
</organism>
<dbReference type="Proteomes" id="UP001501591">
    <property type="component" value="Unassembled WGS sequence"/>
</dbReference>
<dbReference type="EMBL" id="BAABCP010000002">
    <property type="protein sequence ID" value="GAA3948257.1"/>
    <property type="molecule type" value="Genomic_DNA"/>
</dbReference>
<proteinExistence type="predicted"/>
<sequence>MSKHAIEQTPAYENPFHSGDRIRKAREHIGQDRQTFAATVGLHRDTLAKYEDGGKAKRSALISIAWATGTRLEWLEDGVLPWLATDAPGPEVPTPAV</sequence>
<dbReference type="Gene3D" id="1.10.260.40">
    <property type="entry name" value="lambda repressor-like DNA-binding domains"/>
    <property type="match status" value="1"/>
</dbReference>
<comment type="caution">
    <text evidence="2">The sequence shown here is derived from an EMBL/GenBank/DDBJ whole genome shotgun (WGS) entry which is preliminary data.</text>
</comment>
<dbReference type="InterPro" id="IPR010982">
    <property type="entry name" value="Lambda_DNA-bd_dom_sf"/>
</dbReference>
<protein>
    <recommendedName>
        <fullName evidence="1">HTH cro/C1-type domain-containing protein</fullName>
    </recommendedName>
</protein>
<dbReference type="SUPFAM" id="SSF47413">
    <property type="entry name" value="lambda repressor-like DNA-binding domains"/>
    <property type="match status" value="1"/>
</dbReference>
<gene>
    <name evidence="2" type="ORF">GCM10022383_27530</name>
</gene>
<name>A0ABP7NL16_9MICO</name>
<dbReference type="InterPro" id="IPR001387">
    <property type="entry name" value="Cro/C1-type_HTH"/>
</dbReference>
<keyword evidence="3" id="KW-1185">Reference proteome</keyword>
<feature type="domain" description="HTH cro/C1-type" evidence="1">
    <location>
        <begin position="21"/>
        <end position="75"/>
    </location>
</feature>
<evidence type="ECO:0000313" key="2">
    <source>
        <dbReference type="EMBL" id="GAA3948257.1"/>
    </source>
</evidence>
<accession>A0ABP7NL16</accession>
<evidence type="ECO:0000259" key="1">
    <source>
        <dbReference type="SMART" id="SM00530"/>
    </source>
</evidence>
<reference evidence="3" key="1">
    <citation type="journal article" date="2019" name="Int. J. Syst. Evol. Microbiol.">
        <title>The Global Catalogue of Microorganisms (GCM) 10K type strain sequencing project: providing services to taxonomists for standard genome sequencing and annotation.</title>
        <authorList>
            <consortium name="The Broad Institute Genomics Platform"/>
            <consortium name="The Broad Institute Genome Sequencing Center for Infectious Disease"/>
            <person name="Wu L."/>
            <person name="Ma J."/>
        </authorList>
    </citation>
    <scope>NUCLEOTIDE SEQUENCE [LARGE SCALE GENOMIC DNA]</scope>
    <source>
        <strain evidence="3">JCM 17024</strain>
    </source>
</reference>
<evidence type="ECO:0000313" key="3">
    <source>
        <dbReference type="Proteomes" id="UP001501591"/>
    </source>
</evidence>
<dbReference type="RefSeq" id="WP_344820282.1">
    <property type="nucleotide sequence ID" value="NZ_BAABCP010000002.1"/>
</dbReference>